<dbReference type="InterPro" id="IPR045851">
    <property type="entry name" value="AMP-bd_C_sf"/>
</dbReference>
<dbReference type="Pfam" id="PF00501">
    <property type="entry name" value="AMP-binding"/>
    <property type="match status" value="2"/>
</dbReference>
<dbReference type="InterPro" id="IPR036736">
    <property type="entry name" value="ACP-like_sf"/>
</dbReference>
<reference evidence="5 6" key="1">
    <citation type="submission" date="2016-11" db="EMBL/GenBank/DDBJ databases">
        <title>Whole genomes of Flavobacteriaceae.</title>
        <authorList>
            <person name="Stine C."/>
            <person name="Li C."/>
            <person name="Tadesse D."/>
        </authorList>
    </citation>
    <scope>NUCLEOTIDE SEQUENCE [LARGE SCALE GENOMIC DNA]</scope>
    <source>
        <strain evidence="5 6">DSM 24704</strain>
    </source>
</reference>
<dbReference type="Gene3D" id="3.30.559.30">
    <property type="entry name" value="Nonribosomal peptide synthetase, condensation domain"/>
    <property type="match status" value="3"/>
</dbReference>
<keyword evidence="2" id="KW-0596">Phosphopantetheine</keyword>
<dbReference type="GO" id="GO:0031177">
    <property type="term" value="F:phosphopantetheine binding"/>
    <property type="evidence" value="ECO:0007669"/>
    <property type="project" value="TreeGrafter"/>
</dbReference>
<dbReference type="RefSeq" id="WP_089478226.1">
    <property type="nucleotide sequence ID" value="NZ_MUGS01000004.1"/>
</dbReference>
<accession>A0A227PGY4</accession>
<feature type="domain" description="Carrier" evidence="4">
    <location>
        <begin position="2079"/>
        <end position="2154"/>
    </location>
</feature>
<dbReference type="PROSITE" id="PS50075">
    <property type="entry name" value="CARRIER"/>
    <property type="match status" value="2"/>
</dbReference>
<dbReference type="InterPro" id="IPR044894">
    <property type="entry name" value="TubC_N_sf"/>
</dbReference>
<dbReference type="InterPro" id="IPR010071">
    <property type="entry name" value="AA_adenyl_dom"/>
</dbReference>
<dbReference type="PANTHER" id="PTHR45527:SF1">
    <property type="entry name" value="FATTY ACID SYNTHASE"/>
    <property type="match status" value="1"/>
</dbReference>
<dbReference type="InterPro" id="IPR006162">
    <property type="entry name" value="Ppantetheine_attach_site"/>
</dbReference>
<dbReference type="Gene3D" id="1.10.10.1830">
    <property type="entry name" value="Non-ribosomal peptide synthase, adenylation domain"/>
    <property type="match status" value="1"/>
</dbReference>
<dbReference type="GO" id="GO:0043041">
    <property type="term" value="P:amino acid activation for nonribosomal peptide biosynthetic process"/>
    <property type="evidence" value="ECO:0007669"/>
    <property type="project" value="TreeGrafter"/>
</dbReference>
<keyword evidence="6" id="KW-1185">Reference proteome</keyword>
<organism evidence="5 6">
    <name type="scientific">Flavobacterium araucananum</name>
    <dbReference type="NCBI Taxonomy" id="946678"/>
    <lineage>
        <taxon>Bacteria</taxon>
        <taxon>Pseudomonadati</taxon>
        <taxon>Bacteroidota</taxon>
        <taxon>Flavobacteriia</taxon>
        <taxon>Flavobacteriales</taxon>
        <taxon>Flavobacteriaceae</taxon>
        <taxon>Flavobacterium</taxon>
    </lineage>
</organism>
<sequence length="2622" mass="298978">MQTLLKKINKFNIKLDYVDEKLDIQAPKGTMTKELLDEIKLHKNELIEFITLHRKAEKQIFISKTSQKEGYVLSSSQRRLWLLSQLDGGNTAYNMPSIFKVNGKLDKESLQAAFKAVIERHESLRTIFKETESGEVQQIIVHPEATNFLLQYQDLSNQTISKETIEELIQKEIDYSFDLSSDSLVRAKLIKRAPESYVFICLIHHIVSDGWSSGILTTELFTIYDAFVNQKSNPLPPLELQYKDYAAWQQEQLKKDTIEIHKTYWLQKFQDEVPVLEIPAQHLRPTIKTYNGKSIKRFYDQQILKDFDALCKSQDSTLFMGLLSAVKILFYKYTHQTDIVIGSPIAGREQIELQNQIGFYVNTLALRTQFAKTDSFKEVLKNVKQVTLGAYEHQVFPFDDLVEALPLNRDISRNPLFDVMVRIQENAAKSYNQELSGITILEYEPEEDNSSKFDLEFAFKETDGKLGLYLFFNTDIYSTKFIEEVSSHLEVVLKSIVENPDTAIASLAYLTETEEHQILSGFNDTAVTINKEASIITLFEEQVQKNPNHIAVQFEETALTYQELNEKANQFAAYLIANYAIEADDFVGVKLEKSEKLIITIVGILKSGAAYVPIDPHYPQNRIDFIEQDSNCKVVVDDPELEKFENVQEKYPVDNINVHIKNNSLVYLIYTSGSTGQPKGIMMEHICMLNLILFHNEEFKDENVQKVLQFTSISFDVSFQEIFSTLLCGATLYPINEAAKKDSEELSFFIKNNTIDTIFLPTSYFKILMNFSSFYSLLESNDIKNIIVAGEQLTLNEDALEKIKNSKTNLHNHYGPAETHVVTTLTLKDKHLIANPSIGSAIANTQLYILDDAMQPVAIGITGKLYIGGLGVARGYLNRAELTTEKFIPNPFTAGSRLYDTGDLGTWLPDGNIEFKGRKDHQVKIRGFRVELGEVENAILQYSEDLKQVIVEAKEIDQVKVLVAYFVSVTVIDKSDLKIFLQDKLPDYMLPAFFIALETMSLTSNGKIDRKALPEIQAQDLIKREYVAPENATQASFALIWQEVLGIDRIGITDNFFDLGGHSLIVGQVINRIYKQLNKTVNFKTFFANPTIAALSKVVHESSFVAIPKAIEASSYPVTASQGRLWVLSQLEGGSLAYNMPAVIVLKGIVDVDKFRESFQLLISRYEILRTYFKTSDQGEIRQYIVPANQVNFDITLKDYSQTSNQEEVVARYLKEINSEPFHLEKAPLIRASLLHLKTAEQVFFLSMHHIIGDGWSIELLMSEVIKVYNSLLQGQKIVLPELSLQYKDYAVWLNEELQQEKNTLSEEYWLKQFSGELPILNLPSSKTRPLVQTYAGDSLSYRFSGSFLEQLKAFSKSHDVTLFMTLMSGINALLYRYTGNDDIIIGTPVAGREHPDLENQLGLYLNTLAIRSKIAEQNSFLDLVAVLKENLLGAYEHQNYPFDLLVGKLNLKRDTSRSALFDVLVILQNQGQLNNINNEELLSLQVSDYEFKTKTSKFDLSFTFAEDEELILTIEYNTDVYDAHLIERMFAHLENLLTNCIAQPETDILKVAYLTQQEKDQVLTQFNATAVAYPKESTVLNLFETQAQKAPDSIAVSDDQFSYTYRELDELSNQIAAYLSTELGENDKSSIAVMLTRSSKLIAVLLGILKSGRSYIPLDPKFPVDRLAWIISNSEAKLLVTENSIEVDFEEGKIDNVIYTEELFSKLPDTKAKNQLKVSQDDTAYIIYTSGSTGNPKGVEIGHGALVNFLLSMAHKPGINKDDILFSVTTYSFDISILEFFLPLITGAKLYVASHETLIDSGLIIDRISAVKPTILQATPSFYQMLLDTGWKGSKELKVLCGGDLLSEALAEKLVDHTLEVWNMYGPTETTIWSSVKKIEHPKEASNIGKPINNTQFYILDQFLNPKPVATAGSLYIAGDGLAKGYYKNEVLSKEKFIKNPFKENSLIYETGDVGKWNEKGEIEFLGRNDNQVKIRGFRIELGDIETAILQYSNDLKQIVVAVKENSGQKFLVAYYTTTAEIEKTDLRDFLKEKLPEYMIPGFYVSLEVLPLTSNGKIDRKALPEVVQDDIIKTEYVAPGNDTEQKLVSIWQEVLGIDKIGVTDNFFELGGNSLVIVQVINQVFKELGKKILFKDFFSDPTIERLCKKFIASDYTAIPNVPVSGSYPVSSTQKQLWVLSQFDGGSLAYNIPLALKISGNLDIDKLEKSFDRLIERYEILRTYFKLSDSGNIEQFIVDKKEIDYKIEVVDFSSKKMERTEISDYLNNINAQPFDLQNAPLLKNVLIKTNEKEFVFFFSIHHIIGDGQSLEIIIREILKVYNQLNKEGIEEVRDLKIQYKDFVSWKNKETENYIKSEQYWLEEFKGELPTLDIPTFKKRPLIKSYNGNKKSYQFSNEFLNDTLLFAKNNDVTLFMTLLSGFNLFLYTYSNQQDIILGTPFSGRSHPDLENQIGLFINIFPIRTKINVEGTFKDLLTDQKANILNSIEHQNYPLNDLIEKLNINRDTSRSALFDVMMGLNTEIQSIDYTEFKEFKIEDFKFNKQSSQFDLNFVFHKYEAFGLDIEYNTDVFEEFEIDRMFKDFQNIMNKAFHNPDLNIKGFTEKDKAIKNRNINKLSNFSKKQL</sequence>
<dbReference type="SUPFAM" id="SSF47336">
    <property type="entry name" value="ACP-like"/>
    <property type="match status" value="2"/>
</dbReference>
<dbReference type="InterPro" id="IPR023213">
    <property type="entry name" value="CAT-like_dom_sf"/>
</dbReference>
<evidence type="ECO:0000313" key="6">
    <source>
        <dbReference type="Proteomes" id="UP000214684"/>
    </source>
</evidence>
<dbReference type="FunFam" id="1.10.1200.10:FF:000005">
    <property type="entry name" value="Nonribosomal peptide synthetase 1"/>
    <property type="match status" value="2"/>
</dbReference>
<dbReference type="GO" id="GO:0044550">
    <property type="term" value="P:secondary metabolite biosynthetic process"/>
    <property type="evidence" value="ECO:0007669"/>
    <property type="project" value="TreeGrafter"/>
</dbReference>
<dbReference type="EMBL" id="MUGS01000004">
    <property type="protein sequence ID" value="OXG09139.1"/>
    <property type="molecule type" value="Genomic_DNA"/>
</dbReference>
<evidence type="ECO:0000313" key="5">
    <source>
        <dbReference type="EMBL" id="OXG09139.1"/>
    </source>
</evidence>
<dbReference type="PROSITE" id="PS00012">
    <property type="entry name" value="PHOSPHOPANTETHEINE"/>
    <property type="match status" value="1"/>
</dbReference>
<dbReference type="GO" id="GO:0003824">
    <property type="term" value="F:catalytic activity"/>
    <property type="evidence" value="ECO:0007669"/>
    <property type="project" value="InterPro"/>
</dbReference>
<dbReference type="Gene3D" id="1.10.1200.10">
    <property type="entry name" value="ACP-like"/>
    <property type="match status" value="2"/>
</dbReference>
<feature type="domain" description="Carrier" evidence="4">
    <location>
        <begin position="1028"/>
        <end position="1103"/>
    </location>
</feature>
<dbReference type="Pfam" id="PF18563">
    <property type="entry name" value="TubC_N"/>
    <property type="match status" value="1"/>
</dbReference>
<protein>
    <recommendedName>
        <fullName evidence="4">Carrier domain-containing protein</fullName>
    </recommendedName>
</protein>
<dbReference type="InterPro" id="IPR009081">
    <property type="entry name" value="PP-bd_ACP"/>
</dbReference>
<dbReference type="SUPFAM" id="SSF56801">
    <property type="entry name" value="Acetyl-CoA synthetase-like"/>
    <property type="match status" value="2"/>
</dbReference>
<dbReference type="Gene3D" id="2.30.38.10">
    <property type="entry name" value="Luciferase, Domain 3"/>
    <property type="match status" value="2"/>
</dbReference>
<evidence type="ECO:0000256" key="3">
    <source>
        <dbReference type="ARBA" id="ARBA00022553"/>
    </source>
</evidence>
<dbReference type="Gene3D" id="3.30.300.30">
    <property type="match status" value="2"/>
</dbReference>
<dbReference type="CDD" id="cd05930">
    <property type="entry name" value="A_NRPS"/>
    <property type="match status" value="1"/>
</dbReference>
<dbReference type="FunFam" id="3.30.559.10:FF:000012">
    <property type="entry name" value="Non-ribosomal peptide synthetase"/>
    <property type="match status" value="1"/>
</dbReference>
<dbReference type="PROSITE" id="PS00455">
    <property type="entry name" value="AMP_BINDING"/>
    <property type="match status" value="2"/>
</dbReference>
<dbReference type="Pfam" id="PF00550">
    <property type="entry name" value="PP-binding"/>
    <property type="match status" value="2"/>
</dbReference>
<dbReference type="InterPro" id="IPR020845">
    <property type="entry name" value="AMP-binding_CS"/>
</dbReference>
<keyword evidence="3" id="KW-0597">Phosphoprotein</keyword>
<dbReference type="InterPro" id="IPR041464">
    <property type="entry name" value="TubC_N"/>
</dbReference>
<evidence type="ECO:0000259" key="4">
    <source>
        <dbReference type="PROSITE" id="PS50075"/>
    </source>
</evidence>
<name>A0A227PGY4_9FLAO</name>
<dbReference type="Proteomes" id="UP000214684">
    <property type="component" value="Unassembled WGS sequence"/>
</dbReference>
<dbReference type="Pfam" id="PF00668">
    <property type="entry name" value="Condensation"/>
    <property type="match status" value="3"/>
</dbReference>
<comment type="cofactor">
    <cofactor evidence="1">
        <name>pantetheine 4'-phosphate</name>
        <dbReference type="ChEBI" id="CHEBI:47942"/>
    </cofactor>
</comment>
<dbReference type="SUPFAM" id="SSF52777">
    <property type="entry name" value="CoA-dependent acyltransferases"/>
    <property type="match status" value="6"/>
</dbReference>
<dbReference type="GO" id="GO:0005737">
    <property type="term" value="C:cytoplasm"/>
    <property type="evidence" value="ECO:0007669"/>
    <property type="project" value="TreeGrafter"/>
</dbReference>
<dbReference type="OrthoDB" id="9778690at2"/>
<dbReference type="InterPro" id="IPR000873">
    <property type="entry name" value="AMP-dep_synth/lig_dom"/>
</dbReference>
<dbReference type="NCBIfam" id="TIGR01733">
    <property type="entry name" value="AA-adenyl-dom"/>
    <property type="match status" value="2"/>
</dbReference>
<dbReference type="Gene3D" id="3.30.559.10">
    <property type="entry name" value="Chloramphenicol acetyltransferase-like domain"/>
    <property type="match status" value="3"/>
</dbReference>
<dbReference type="Gene3D" id="3.40.50.980">
    <property type="match status" value="4"/>
</dbReference>
<comment type="caution">
    <text evidence="5">The sequence shown here is derived from an EMBL/GenBank/DDBJ whole genome shotgun (WGS) entry which is preliminary data.</text>
</comment>
<proteinExistence type="predicted"/>
<dbReference type="NCBIfam" id="NF003417">
    <property type="entry name" value="PRK04813.1"/>
    <property type="match status" value="2"/>
</dbReference>
<dbReference type="PANTHER" id="PTHR45527">
    <property type="entry name" value="NONRIBOSOMAL PEPTIDE SYNTHETASE"/>
    <property type="match status" value="1"/>
</dbReference>
<evidence type="ECO:0000256" key="2">
    <source>
        <dbReference type="ARBA" id="ARBA00022450"/>
    </source>
</evidence>
<dbReference type="CDD" id="cd19531">
    <property type="entry name" value="LCL_NRPS-like"/>
    <property type="match status" value="3"/>
</dbReference>
<gene>
    <name evidence="5" type="ORF">B0A64_03855</name>
</gene>
<evidence type="ECO:0000256" key="1">
    <source>
        <dbReference type="ARBA" id="ARBA00001957"/>
    </source>
</evidence>
<dbReference type="FunFam" id="2.30.38.10:FF:000001">
    <property type="entry name" value="Non-ribosomal peptide synthetase PvdI"/>
    <property type="match status" value="1"/>
</dbReference>
<dbReference type="InterPro" id="IPR001242">
    <property type="entry name" value="Condensation_dom"/>
</dbReference>